<organism evidence="3 4">
    <name type="scientific">Parapedobacter pyrenivorans</name>
    <dbReference type="NCBI Taxonomy" id="1305674"/>
    <lineage>
        <taxon>Bacteria</taxon>
        <taxon>Pseudomonadati</taxon>
        <taxon>Bacteroidota</taxon>
        <taxon>Sphingobacteriia</taxon>
        <taxon>Sphingobacteriales</taxon>
        <taxon>Sphingobacteriaceae</taxon>
        <taxon>Parapedobacter</taxon>
    </lineage>
</organism>
<dbReference type="InterPro" id="IPR029058">
    <property type="entry name" value="AB_hydrolase_fold"/>
</dbReference>
<evidence type="ECO:0000259" key="2">
    <source>
        <dbReference type="Pfam" id="PF12697"/>
    </source>
</evidence>
<feature type="domain" description="AB hydrolase-1" evidence="2">
    <location>
        <begin position="55"/>
        <end position="266"/>
    </location>
</feature>
<dbReference type="PANTHER" id="PTHR43433">
    <property type="entry name" value="HYDROLASE, ALPHA/BETA FOLD FAMILY PROTEIN"/>
    <property type="match status" value="1"/>
</dbReference>
<reference evidence="3" key="2">
    <citation type="submission" date="2020-09" db="EMBL/GenBank/DDBJ databases">
        <authorList>
            <person name="Sun Q."/>
            <person name="Zhou Y."/>
        </authorList>
    </citation>
    <scope>NUCLEOTIDE SEQUENCE</scope>
    <source>
        <strain evidence="3">CGMCC 1.12195</strain>
    </source>
</reference>
<feature type="chain" id="PRO_5037410232" description="AB hydrolase-1 domain-containing protein" evidence="1">
    <location>
        <begin position="22"/>
        <end position="288"/>
    </location>
</feature>
<dbReference type="AlphaFoldDB" id="A0A917HWY8"/>
<evidence type="ECO:0000313" key="3">
    <source>
        <dbReference type="EMBL" id="GGG95705.1"/>
    </source>
</evidence>
<dbReference type="InterPro" id="IPR050471">
    <property type="entry name" value="AB_hydrolase"/>
</dbReference>
<dbReference type="EMBL" id="BMER01000004">
    <property type="protein sequence ID" value="GGG95705.1"/>
    <property type="molecule type" value="Genomic_DNA"/>
</dbReference>
<dbReference type="PROSITE" id="PS51257">
    <property type="entry name" value="PROKAR_LIPOPROTEIN"/>
    <property type="match status" value="1"/>
</dbReference>
<evidence type="ECO:0000256" key="1">
    <source>
        <dbReference type="SAM" id="SignalP"/>
    </source>
</evidence>
<dbReference type="RefSeq" id="WP_188507255.1">
    <property type="nucleotide sequence ID" value="NZ_BMER01000004.1"/>
</dbReference>
<dbReference type="Proteomes" id="UP000660862">
    <property type="component" value="Unassembled WGS sequence"/>
</dbReference>
<dbReference type="GO" id="GO:0046503">
    <property type="term" value="P:glycerolipid catabolic process"/>
    <property type="evidence" value="ECO:0007669"/>
    <property type="project" value="TreeGrafter"/>
</dbReference>
<sequence>MKTIASNILTLLLLACSFCFSQNSIPYGSNNGKYISINGAQLYYEEYGQGAPLLAIHGGLSTIKDLAPVIADLSTKFRVIAVDCPGQGRSEQADSLSYQLLADYFSKMIDQMKLDSVYVFGHSDGGNAALLLAADRPDKVKKTAAFAAASHTSGYYPEAIAGLDQLTPEDIEKDFKWWLEPHLEKTPQKAQWQQFVKDFSGMCATPLIVPEEKLRKIRSSVLIVQGDNDIVKPEHAVELHRAIANSQLCIVPAASHFILYERPELFNVMITEFFTKEPALFDWTQLGN</sequence>
<dbReference type="InterPro" id="IPR000073">
    <property type="entry name" value="AB_hydrolase_1"/>
</dbReference>
<gene>
    <name evidence="3" type="ORF">GCM10007415_33660</name>
</gene>
<evidence type="ECO:0000313" key="4">
    <source>
        <dbReference type="Proteomes" id="UP000660862"/>
    </source>
</evidence>
<name>A0A917HWY8_9SPHI</name>
<feature type="signal peptide" evidence="1">
    <location>
        <begin position="1"/>
        <end position="21"/>
    </location>
</feature>
<dbReference type="SUPFAM" id="SSF53474">
    <property type="entry name" value="alpha/beta-Hydrolases"/>
    <property type="match status" value="1"/>
</dbReference>
<comment type="caution">
    <text evidence="3">The sequence shown here is derived from an EMBL/GenBank/DDBJ whole genome shotgun (WGS) entry which is preliminary data.</text>
</comment>
<dbReference type="PRINTS" id="PR00111">
    <property type="entry name" value="ABHYDROLASE"/>
</dbReference>
<dbReference type="Gene3D" id="3.40.50.1820">
    <property type="entry name" value="alpha/beta hydrolase"/>
    <property type="match status" value="1"/>
</dbReference>
<dbReference type="GO" id="GO:0004806">
    <property type="term" value="F:triacylglycerol lipase activity"/>
    <property type="evidence" value="ECO:0007669"/>
    <property type="project" value="TreeGrafter"/>
</dbReference>
<dbReference type="PANTHER" id="PTHR43433:SF5">
    <property type="entry name" value="AB HYDROLASE-1 DOMAIN-CONTAINING PROTEIN"/>
    <property type="match status" value="1"/>
</dbReference>
<dbReference type="Pfam" id="PF12697">
    <property type="entry name" value="Abhydrolase_6"/>
    <property type="match status" value="1"/>
</dbReference>
<proteinExistence type="predicted"/>
<protein>
    <recommendedName>
        <fullName evidence="2">AB hydrolase-1 domain-containing protein</fullName>
    </recommendedName>
</protein>
<reference evidence="3" key="1">
    <citation type="journal article" date="2014" name="Int. J. Syst. Evol. Microbiol.">
        <title>Complete genome sequence of Corynebacterium casei LMG S-19264T (=DSM 44701T), isolated from a smear-ripened cheese.</title>
        <authorList>
            <consortium name="US DOE Joint Genome Institute (JGI-PGF)"/>
            <person name="Walter F."/>
            <person name="Albersmeier A."/>
            <person name="Kalinowski J."/>
            <person name="Ruckert C."/>
        </authorList>
    </citation>
    <scope>NUCLEOTIDE SEQUENCE</scope>
    <source>
        <strain evidence="3">CGMCC 1.12195</strain>
    </source>
</reference>
<keyword evidence="1" id="KW-0732">Signal</keyword>
<keyword evidence="4" id="KW-1185">Reference proteome</keyword>
<accession>A0A917HWY8</accession>